<gene>
    <name evidence="2" type="ORF">HCR_02560</name>
</gene>
<dbReference type="Proteomes" id="UP001321445">
    <property type="component" value="Chromosome"/>
</dbReference>
<dbReference type="InterPro" id="IPR013830">
    <property type="entry name" value="SGNH_hydro"/>
</dbReference>
<accession>A0ABM8FI31</accession>
<feature type="domain" description="SGNH hydrolase-type esterase" evidence="1">
    <location>
        <begin position="52"/>
        <end position="204"/>
    </location>
</feature>
<dbReference type="RefSeq" id="WP_286337156.1">
    <property type="nucleotide sequence ID" value="NZ_AP027370.1"/>
</dbReference>
<evidence type="ECO:0000313" key="2">
    <source>
        <dbReference type="EMBL" id="BDY11944.1"/>
    </source>
</evidence>
<dbReference type="EMBL" id="AP027370">
    <property type="protein sequence ID" value="BDY11944.1"/>
    <property type="molecule type" value="Genomic_DNA"/>
</dbReference>
<dbReference type="PANTHER" id="PTHR30383">
    <property type="entry name" value="THIOESTERASE 1/PROTEASE 1/LYSOPHOSPHOLIPASE L1"/>
    <property type="match status" value="1"/>
</dbReference>
<protein>
    <recommendedName>
        <fullName evidence="1">SGNH hydrolase-type esterase domain-containing protein</fullName>
    </recommendedName>
</protein>
<dbReference type="InterPro" id="IPR051532">
    <property type="entry name" value="Ester_Hydrolysis_Enzymes"/>
</dbReference>
<name>A0ABM8FI31_9BACT</name>
<dbReference type="Pfam" id="PF13472">
    <property type="entry name" value="Lipase_GDSL_2"/>
    <property type="match status" value="1"/>
</dbReference>
<keyword evidence="3" id="KW-1185">Reference proteome</keyword>
<dbReference type="SUPFAM" id="SSF52266">
    <property type="entry name" value="SGNH hydrolase"/>
    <property type="match status" value="1"/>
</dbReference>
<evidence type="ECO:0000259" key="1">
    <source>
        <dbReference type="Pfam" id="PF13472"/>
    </source>
</evidence>
<proteinExistence type="predicted"/>
<organism evidence="2 3">
    <name type="scientific">Hydrogenimonas cancrithermarum</name>
    <dbReference type="NCBI Taxonomy" id="2993563"/>
    <lineage>
        <taxon>Bacteria</taxon>
        <taxon>Pseudomonadati</taxon>
        <taxon>Campylobacterota</taxon>
        <taxon>Epsilonproteobacteria</taxon>
        <taxon>Campylobacterales</taxon>
        <taxon>Hydrogenimonadaceae</taxon>
        <taxon>Hydrogenimonas</taxon>
    </lineage>
</organism>
<reference evidence="2 3" key="1">
    <citation type="submission" date="2023-03" db="EMBL/GenBank/DDBJ databases">
        <title>Description of Hydrogenimonas sp. ISO32.</title>
        <authorList>
            <person name="Mino S."/>
            <person name="Fukazawa S."/>
            <person name="Sawabe T."/>
        </authorList>
    </citation>
    <scope>NUCLEOTIDE SEQUENCE [LARGE SCALE GENOMIC DNA]</scope>
    <source>
        <strain evidence="2 3">ISO32</strain>
    </source>
</reference>
<sequence>MHISKLEFFAVVIAIFLGLHFYNQQMVESEQLEEMMEIPLYFDEENPPVIVAFGNSLTYGSGASREKSYPAWLSKMLGVEVINAGVPGETTSEGLKRLPSVLKRYRPTIVILSEGANDMLRGKRYSTIRENLRKMIESIKRSGAKVLLIGMPDINALLMDDAGFYEEVAQQTGVTYVEDLFADVLAEDTLKSDYLHPNGEGYKAVAKKLNQAIRELLE</sequence>
<dbReference type="PANTHER" id="PTHR30383:SF5">
    <property type="entry name" value="SGNH HYDROLASE-TYPE ESTERASE DOMAIN-CONTAINING PROTEIN"/>
    <property type="match status" value="1"/>
</dbReference>
<evidence type="ECO:0000313" key="3">
    <source>
        <dbReference type="Proteomes" id="UP001321445"/>
    </source>
</evidence>
<dbReference type="InterPro" id="IPR036514">
    <property type="entry name" value="SGNH_hydro_sf"/>
</dbReference>
<dbReference type="CDD" id="cd01822">
    <property type="entry name" value="Lysophospholipase_L1_like"/>
    <property type="match status" value="1"/>
</dbReference>
<dbReference type="Gene3D" id="3.40.50.1110">
    <property type="entry name" value="SGNH hydrolase"/>
    <property type="match status" value="1"/>
</dbReference>